<dbReference type="Gene3D" id="4.10.280.10">
    <property type="entry name" value="Helix-loop-helix DNA-binding domain"/>
    <property type="match status" value="1"/>
</dbReference>
<accession>A0ABU6MM11</accession>
<gene>
    <name evidence="1" type="ORF">P4T90_16550</name>
</gene>
<name>A0ABU6MM11_9BACI</name>
<dbReference type="InterPro" id="IPR037208">
    <property type="entry name" value="Spo0E-like_sf"/>
</dbReference>
<dbReference type="InterPro" id="IPR018540">
    <property type="entry name" value="Spo0E-like"/>
</dbReference>
<dbReference type="RefSeq" id="WP_066268265.1">
    <property type="nucleotide sequence ID" value="NZ_JARMAB010000025.1"/>
</dbReference>
<sequence length="213" mass="24435">MMKNIIEDKRQQLYEAIGLSHLTSEETLRASRELERFMNFHFRVRNSPAKGTVRKAAVHSNAITSILEVASREKLELPFEFNPDLLRHAEWYSIDVIHTLLLAVSEKYGNEAVESIGEIVPERCIFPQTVQSFEESLQQLNRIFHLNHKSSAYIGEYLPYTDVKNEMTVFCHTPHYPAAFNRGILAGFAKKFNHSIKLKELDLANGGQFKING</sequence>
<dbReference type="Pfam" id="PF09388">
    <property type="entry name" value="SpoOE-like"/>
    <property type="match status" value="1"/>
</dbReference>
<keyword evidence="2" id="KW-1185">Reference proteome</keyword>
<protein>
    <submittedName>
        <fullName evidence="1">Aspartyl-phosphate phosphatase Spo0E family protein</fullName>
    </submittedName>
</protein>
<comment type="caution">
    <text evidence="1">The sequence shown here is derived from an EMBL/GenBank/DDBJ whole genome shotgun (WGS) entry which is preliminary data.</text>
</comment>
<dbReference type="EMBL" id="JARMAB010000025">
    <property type="protein sequence ID" value="MED1204658.1"/>
    <property type="molecule type" value="Genomic_DNA"/>
</dbReference>
<evidence type="ECO:0000313" key="2">
    <source>
        <dbReference type="Proteomes" id="UP001341444"/>
    </source>
</evidence>
<proteinExistence type="predicted"/>
<dbReference type="InterPro" id="IPR036638">
    <property type="entry name" value="HLH_DNA-bd_sf"/>
</dbReference>
<organism evidence="1 2">
    <name type="scientific">Heyndrickxia acidicola</name>
    <dbReference type="NCBI Taxonomy" id="209389"/>
    <lineage>
        <taxon>Bacteria</taxon>
        <taxon>Bacillati</taxon>
        <taxon>Bacillota</taxon>
        <taxon>Bacilli</taxon>
        <taxon>Bacillales</taxon>
        <taxon>Bacillaceae</taxon>
        <taxon>Heyndrickxia</taxon>
    </lineage>
</organism>
<evidence type="ECO:0000313" key="1">
    <source>
        <dbReference type="EMBL" id="MED1204658.1"/>
    </source>
</evidence>
<dbReference type="Proteomes" id="UP001341444">
    <property type="component" value="Unassembled WGS sequence"/>
</dbReference>
<dbReference type="SUPFAM" id="SSF140500">
    <property type="entry name" value="BAS1536-like"/>
    <property type="match status" value="1"/>
</dbReference>
<reference evidence="1 2" key="1">
    <citation type="submission" date="2023-03" db="EMBL/GenBank/DDBJ databases">
        <title>Bacillus Genome Sequencing.</title>
        <authorList>
            <person name="Dunlap C."/>
        </authorList>
    </citation>
    <scope>NUCLEOTIDE SEQUENCE [LARGE SCALE GENOMIC DNA]</scope>
    <source>
        <strain evidence="1 2">B-23453</strain>
    </source>
</reference>